<reference evidence="1 2" key="1">
    <citation type="submission" date="2020-08" db="EMBL/GenBank/DDBJ databases">
        <title>A Genomic Blueprint of the Chicken Gut Microbiome.</title>
        <authorList>
            <person name="Gilroy R."/>
            <person name="Ravi A."/>
            <person name="Getino M."/>
            <person name="Pursley I."/>
            <person name="Horton D.L."/>
            <person name="Alikhan N.-F."/>
            <person name="Baker D."/>
            <person name="Gharbi K."/>
            <person name="Hall N."/>
            <person name="Watson M."/>
            <person name="Adriaenssens E.M."/>
            <person name="Foster-Nyarko E."/>
            <person name="Jarju S."/>
            <person name="Secka A."/>
            <person name="Antonio M."/>
            <person name="Oren A."/>
            <person name="Chaudhuri R."/>
            <person name="La Ragione R.M."/>
            <person name="Hildebrand F."/>
            <person name="Pallen M.J."/>
        </authorList>
    </citation>
    <scope>NUCLEOTIDE SEQUENCE [LARGE SCALE GENOMIC DNA]</scope>
    <source>
        <strain evidence="1 2">Sa2CUA9</strain>
    </source>
</reference>
<gene>
    <name evidence="1" type="ORF">H9641_16420</name>
</gene>
<proteinExistence type="predicted"/>
<protein>
    <submittedName>
        <fullName evidence="1">Uncharacterized protein</fullName>
    </submittedName>
</protein>
<sequence length="117" mass="13320">MSVQLDVDRMLQQRQATFDLLDVDSTVQQVSKAEKVPVLDRLMRRCHPAPPCSLSCHTARGRRQRTMHPRLTGQIVIAEVSVAGQSLPFRRRRQQRLGRLTPIEYETIMTTQVALAA</sequence>
<name>A0ABR8U2N0_9CELL</name>
<evidence type="ECO:0000313" key="2">
    <source>
        <dbReference type="Proteomes" id="UP000655570"/>
    </source>
</evidence>
<keyword evidence="2" id="KW-1185">Reference proteome</keyword>
<organism evidence="1 2">
    <name type="scientific">Oerskovia merdavium</name>
    <dbReference type="NCBI Taxonomy" id="2762227"/>
    <lineage>
        <taxon>Bacteria</taxon>
        <taxon>Bacillati</taxon>
        <taxon>Actinomycetota</taxon>
        <taxon>Actinomycetes</taxon>
        <taxon>Micrococcales</taxon>
        <taxon>Cellulomonadaceae</taxon>
        <taxon>Oerskovia</taxon>
    </lineage>
</organism>
<dbReference type="Proteomes" id="UP000655570">
    <property type="component" value="Unassembled WGS sequence"/>
</dbReference>
<evidence type="ECO:0000313" key="1">
    <source>
        <dbReference type="EMBL" id="MBD7982291.1"/>
    </source>
</evidence>
<dbReference type="RefSeq" id="WP_191805505.1">
    <property type="nucleotide sequence ID" value="NZ_JACSQF010000019.1"/>
</dbReference>
<comment type="caution">
    <text evidence="1">The sequence shown here is derived from an EMBL/GenBank/DDBJ whole genome shotgun (WGS) entry which is preliminary data.</text>
</comment>
<accession>A0ABR8U2N0</accession>
<dbReference type="EMBL" id="JACSQF010000019">
    <property type="protein sequence ID" value="MBD7982291.1"/>
    <property type="molecule type" value="Genomic_DNA"/>
</dbReference>